<protein>
    <submittedName>
        <fullName evidence="2">Uncharacterized protein</fullName>
    </submittedName>
</protein>
<name>A0A2C6KM42_9APIC</name>
<keyword evidence="3" id="KW-1185">Reference proteome</keyword>
<evidence type="ECO:0000313" key="3">
    <source>
        <dbReference type="Proteomes" id="UP000221165"/>
    </source>
</evidence>
<sequence>MKKPRNATPTAISSSTTPPSSSSLKMYRKALAIRRSSRKKFYGENEEEKKERDARKEDKTTTKTFLKEEKTHIPASKKLHPPSSCPSTSSSLIPPLSSREQGADEKNFSNGHGRFKETLQTKTSPSHQKSFMRTKKEERRTAPPQWTPTCLHHPYSNPTATALSIAISGTPSKTFIHPKRKEEHGEQDFSFSSSWKSSRVTSPSEKNASTTHSSSCFPSSSSSSSSSSSFSSLSMSCEPQEATNLHDEDEKEERPCSPTCLDAILAKESRTKSTPGEKQEKERKRDLDDEKNKPRQPNSKRSHYLPQSRKIKKKLKDASLLDATRTHTESQEETNEEEDEEETSQQEEKNLDELTRIMLEEISDRSNWTGLISKALEEGRSTLPRSYPREFKSSQYRRIFSSLPMSLPLLEMIEETESLLKQALDPLLTCQHTLHACQECEVPPDDLRLPEDLLPHVSNSPSSSPPSHLRGVYRRYLWCCREKRVKLLHVLEKREKMLKAYYEESIQKGEEEISSACKKHDESDKEEKRMTSARASSHSHRSTTDCSELQAKLRPQTFDRSGGFMMKGRTHEENIHATNKLRLLGERSNHVRAEREMRQRRVKELQKRQEISSCAHLEGDRQAGRKPYPQDCFIPSSGISSSSSARNLHRVEKSSLHGHHRNEEDSSSLHDGTKEKYVK</sequence>
<feature type="compositionally biased region" description="Acidic residues" evidence="1">
    <location>
        <begin position="331"/>
        <end position="345"/>
    </location>
</feature>
<feature type="compositionally biased region" description="Basic and acidic residues" evidence="1">
    <location>
        <begin position="649"/>
        <end position="679"/>
    </location>
</feature>
<feature type="compositionally biased region" description="Basic and acidic residues" evidence="1">
    <location>
        <begin position="518"/>
        <end position="530"/>
    </location>
</feature>
<feature type="compositionally biased region" description="Basic and acidic residues" evidence="1">
    <location>
        <begin position="41"/>
        <end position="72"/>
    </location>
</feature>
<feature type="region of interest" description="Disordered" evidence="1">
    <location>
        <begin position="172"/>
        <end position="348"/>
    </location>
</feature>
<accession>A0A2C6KM42</accession>
<evidence type="ECO:0000256" key="1">
    <source>
        <dbReference type="SAM" id="MobiDB-lite"/>
    </source>
</evidence>
<dbReference type="AlphaFoldDB" id="A0A2C6KM42"/>
<comment type="caution">
    <text evidence="2">The sequence shown here is derived from an EMBL/GenBank/DDBJ whole genome shotgun (WGS) entry which is preliminary data.</text>
</comment>
<feature type="compositionally biased region" description="Low complexity" evidence="1">
    <location>
        <begin position="81"/>
        <end position="98"/>
    </location>
</feature>
<evidence type="ECO:0000313" key="2">
    <source>
        <dbReference type="EMBL" id="PHJ18597.1"/>
    </source>
</evidence>
<feature type="compositionally biased region" description="Basic and acidic residues" evidence="1">
    <location>
        <begin position="593"/>
        <end position="610"/>
    </location>
</feature>
<feature type="compositionally biased region" description="Polar residues" evidence="1">
    <location>
        <begin position="120"/>
        <end position="131"/>
    </location>
</feature>
<gene>
    <name evidence="2" type="ORF">CSUI_007575</name>
</gene>
<feature type="compositionally biased region" description="Basic residues" evidence="1">
    <location>
        <begin position="298"/>
        <end position="315"/>
    </location>
</feature>
<feature type="compositionally biased region" description="Low complexity" evidence="1">
    <location>
        <begin position="190"/>
        <end position="204"/>
    </location>
</feature>
<reference evidence="2 3" key="1">
    <citation type="journal article" date="2017" name="Int. J. Parasitol.">
        <title>The genome of the protozoan parasite Cystoisospora suis and a reverse vaccinology approach to identify vaccine candidates.</title>
        <authorList>
            <person name="Palmieri N."/>
            <person name="Shrestha A."/>
            <person name="Ruttkowski B."/>
            <person name="Beck T."/>
            <person name="Vogl C."/>
            <person name="Tomley F."/>
            <person name="Blake D.P."/>
            <person name="Joachim A."/>
        </authorList>
    </citation>
    <scope>NUCLEOTIDE SEQUENCE [LARGE SCALE GENOMIC DNA]</scope>
    <source>
        <strain evidence="2 3">Wien I</strain>
    </source>
</reference>
<feature type="compositionally biased region" description="Low complexity" evidence="1">
    <location>
        <begin position="213"/>
        <end position="236"/>
    </location>
</feature>
<feature type="region of interest" description="Disordered" evidence="1">
    <location>
        <begin position="593"/>
        <end position="679"/>
    </location>
</feature>
<organism evidence="2 3">
    <name type="scientific">Cystoisospora suis</name>
    <dbReference type="NCBI Taxonomy" id="483139"/>
    <lineage>
        <taxon>Eukaryota</taxon>
        <taxon>Sar</taxon>
        <taxon>Alveolata</taxon>
        <taxon>Apicomplexa</taxon>
        <taxon>Conoidasida</taxon>
        <taxon>Coccidia</taxon>
        <taxon>Eucoccidiorida</taxon>
        <taxon>Eimeriorina</taxon>
        <taxon>Sarcocystidae</taxon>
        <taxon>Cystoisospora</taxon>
    </lineage>
</organism>
<dbReference type="Proteomes" id="UP000221165">
    <property type="component" value="Unassembled WGS sequence"/>
</dbReference>
<feature type="region of interest" description="Disordered" evidence="1">
    <location>
        <begin position="513"/>
        <end position="548"/>
    </location>
</feature>
<feature type="compositionally biased region" description="Basic residues" evidence="1">
    <location>
        <begin position="26"/>
        <end position="40"/>
    </location>
</feature>
<dbReference type="VEuPathDB" id="ToxoDB:CSUI_007575"/>
<feature type="compositionally biased region" description="Basic and acidic residues" evidence="1">
    <location>
        <begin position="265"/>
        <end position="293"/>
    </location>
</feature>
<feature type="compositionally biased region" description="Low complexity" evidence="1">
    <location>
        <begin position="13"/>
        <end position="23"/>
    </location>
</feature>
<dbReference type="RefSeq" id="XP_067920303.1">
    <property type="nucleotide sequence ID" value="XM_068067720.1"/>
</dbReference>
<proteinExistence type="predicted"/>
<dbReference type="EMBL" id="MIGC01004025">
    <property type="protein sequence ID" value="PHJ18597.1"/>
    <property type="molecule type" value="Genomic_DNA"/>
</dbReference>
<feature type="compositionally biased region" description="Basic and acidic residues" evidence="1">
    <location>
        <begin position="244"/>
        <end position="255"/>
    </location>
</feature>
<dbReference type="GeneID" id="94430931"/>
<feature type="region of interest" description="Disordered" evidence="1">
    <location>
        <begin position="1"/>
        <end position="157"/>
    </location>
</feature>
<feature type="compositionally biased region" description="Basic and acidic residues" evidence="1">
    <location>
        <begin position="316"/>
        <end position="330"/>
    </location>
</feature>